<name>A0A0G4EX42_VITBC</name>
<evidence type="ECO:0000313" key="11">
    <source>
        <dbReference type="Proteomes" id="UP000041254"/>
    </source>
</evidence>
<feature type="domain" description="EamA" evidence="9">
    <location>
        <begin position="266"/>
        <end position="408"/>
    </location>
</feature>
<dbReference type="InParanoid" id="A0A0G4EX42"/>
<proteinExistence type="predicted"/>
<dbReference type="PhylomeDB" id="A0A0G4EX42"/>
<evidence type="ECO:0000256" key="1">
    <source>
        <dbReference type="ARBA" id="ARBA00004651"/>
    </source>
</evidence>
<dbReference type="VEuPathDB" id="CryptoDB:Vbra_13955"/>
<keyword evidence="11" id="KW-1185">Reference proteome</keyword>
<protein>
    <recommendedName>
        <fullName evidence="9">EamA domain-containing protein</fullName>
    </recommendedName>
</protein>
<dbReference type="GO" id="GO:0005886">
    <property type="term" value="C:plasma membrane"/>
    <property type="evidence" value="ECO:0007669"/>
    <property type="project" value="UniProtKB-SubCell"/>
</dbReference>
<keyword evidence="5 7" id="KW-0472">Membrane</keyword>
<feature type="compositionally biased region" description="Basic and acidic residues" evidence="6">
    <location>
        <begin position="474"/>
        <end position="494"/>
    </location>
</feature>
<feature type="transmembrane region" description="Helical" evidence="7">
    <location>
        <begin position="215"/>
        <end position="233"/>
    </location>
</feature>
<dbReference type="PANTHER" id="PTHR42920:SF5">
    <property type="entry name" value="EAMA DOMAIN-CONTAINING PROTEIN"/>
    <property type="match status" value="1"/>
</dbReference>
<organism evidence="10 11">
    <name type="scientific">Vitrella brassicaformis (strain CCMP3155)</name>
    <dbReference type="NCBI Taxonomy" id="1169540"/>
    <lineage>
        <taxon>Eukaryota</taxon>
        <taxon>Sar</taxon>
        <taxon>Alveolata</taxon>
        <taxon>Colpodellida</taxon>
        <taxon>Vitrellaceae</taxon>
        <taxon>Vitrella</taxon>
    </lineage>
</organism>
<evidence type="ECO:0000256" key="7">
    <source>
        <dbReference type="SAM" id="Phobius"/>
    </source>
</evidence>
<keyword evidence="4 7" id="KW-1133">Transmembrane helix</keyword>
<keyword evidence="8" id="KW-0732">Signal</keyword>
<dbReference type="InterPro" id="IPR051258">
    <property type="entry name" value="Diverse_Substrate_Transporter"/>
</dbReference>
<dbReference type="STRING" id="1169540.A0A0G4EX42"/>
<gene>
    <name evidence="10" type="ORF">Vbra_13955</name>
</gene>
<comment type="subcellular location">
    <subcellularLocation>
        <location evidence="1">Cell membrane</location>
        <topology evidence="1">Multi-pass membrane protein</topology>
    </subcellularLocation>
</comment>
<reference evidence="10 11" key="1">
    <citation type="submission" date="2014-11" db="EMBL/GenBank/DDBJ databases">
        <authorList>
            <person name="Zhu J."/>
            <person name="Qi W."/>
            <person name="Song R."/>
        </authorList>
    </citation>
    <scope>NUCLEOTIDE SEQUENCE [LARGE SCALE GENOMIC DNA]</scope>
</reference>
<sequence length="504" mass="52351">MLTALVLQGATIALTRASSAAGSAFVGVPALATRRLATPTRTQMRQDMDSSVEKATRQDASGVPLLRTDAIPNPLELVDSLVSSSLPPTTSGRRRDPQLEASFAPLPTQQPPQTELFGVPIEGLLWKGVLVVMTFLWASNFPVIKLALGGGEEVAAVEPSVYAAGRFSIAALALSPFLLGAPIGALLGGAECGLYIALGYIGQALALATTTANKAAFICSLQVVFVVLVSSVLKRHLDRSALGAALLAVAGVGVLELRGARAPVEGDLFALAQPVFFGLSYIRLGKVSRNFKGSAVAISAAQVAVVGLCSLIWAAVQSGGLDTMLASLAPLWQQPPLLTSIAYTGLITTSLSIILQTQAFSKVKPTDASVIISSEPLFAAMLSVLLLGESLGQSNFLGGALIIAACILSELGGSAPAENAESSSNQDVSAPSAERREGSTVSGEETDAALREYLTSLAPFLWVPSYENDDEGEAEGKGESDPTDGEERGLRSRIMELMSTSRGR</sequence>
<dbReference type="InterPro" id="IPR037185">
    <property type="entry name" value="EmrE-like"/>
</dbReference>
<dbReference type="Proteomes" id="UP000041254">
    <property type="component" value="Unassembled WGS sequence"/>
</dbReference>
<feature type="region of interest" description="Disordered" evidence="6">
    <location>
        <begin position="416"/>
        <end position="446"/>
    </location>
</feature>
<dbReference type="OMA" id="FLWASNF"/>
<feature type="signal peptide" evidence="8">
    <location>
        <begin position="1"/>
        <end position="17"/>
    </location>
</feature>
<evidence type="ECO:0000256" key="8">
    <source>
        <dbReference type="SAM" id="SignalP"/>
    </source>
</evidence>
<dbReference type="Pfam" id="PF00892">
    <property type="entry name" value="EamA"/>
    <property type="match status" value="2"/>
</dbReference>
<feature type="transmembrane region" description="Helical" evidence="7">
    <location>
        <begin position="296"/>
        <end position="316"/>
    </location>
</feature>
<feature type="transmembrane region" description="Helical" evidence="7">
    <location>
        <begin position="266"/>
        <end position="284"/>
    </location>
</feature>
<dbReference type="EMBL" id="CDMY01000344">
    <property type="protein sequence ID" value="CEM03567.1"/>
    <property type="molecule type" value="Genomic_DNA"/>
</dbReference>
<evidence type="ECO:0000313" key="10">
    <source>
        <dbReference type="EMBL" id="CEM03567.1"/>
    </source>
</evidence>
<evidence type="ECO:0000256" key="2">
    <source>
        <dbReference type="ARBA" id="ARBA00022475"/>
    </source>
</evidence>
<dbReference type="SUPFAM" id="SSF103481">
    <property type="entry name" value="Multidrug resistance efflux transporter EmrE"/>
    <property type="match status" value="2"/>
</dbReference>
<dbReference type="PANTHER" id="PTHR42920">
    <property type="entry name" value="OS03G0707200 PROTEIN-RELATED"/>
    <property type="match status" value="1"/>
</dbReference>
<feature type="chain" id="PRO_5005187760" description="EamA domain-containing protein" evidence="8">
    <location>
        <begin position="18"/>
        <end position="504"/>
    </location>
</feature>
<feature type="transmembrane region" description="Helical" evidence="7">
    <location>
        <begin position="336"/>
        <end position="356"/>
    </location>
</feature>
<feature type="transmembrane region" description="Helical" evidence="7">
    <location>
        <begin position="240"/>
        <end position="260"/>
    </location>
</feature>
<feature type="region of interest" description="Disordered" evidence="6">
    <location>
        <begin position="464"/>
        <end position="504"/>
    </location>
</feature>
<evidence type="ECO:0000256" key="6">
    <source>
        <dbReference type="SAM" id="MobiDB-lite"/>
    </source>
</evidence>
<evidence type="ECO:0000256" key="4">
    <source>
        <dbReference type="ARBA" id="ARBA00022989"/>
    </source>
</evidence>
<evidence type="ECO:0000256" key="5">
    <source>
        <dbReference type="ARBA" id="ARBA00023136"/>
    </source>
</evidence>
<dbReference type="InterPro" id="IPR000620">
    <property type="entry name" value="EamA_dom"/>
</dbReference>
<feature type="domain" description="EamA" evidence="9">
    <location>
        <begin position="130"/>
        <end position="254"/>
    </location>
</feature>
<keyword evidence="2" id="KW-1003">Cell membrane</keyword>
<accession>A0A0G4EX42</accession>
<dbReference type="AlphaFoldDB" id="A0A0G4EX42"/>
<feature type="compositionally biased region" description="Low complexity" evidence="6">
    <location>
        <begin position="416"/>
        <end position="425"/>
    </location>
</feature>
<evidence type="ECO:0000259" key="9">
    <source>
        <dbReference type="Pfam" id="PF00892"/>
    </source>
</evidence>
<keyword evidence="3 7" id="KW-0812">Transmembrane</keyword>
<evidence type="ECO:0000256" key="3">
    <source>
        <dbReference type="ARBA" id="ARBA00022692"/>
    </source>
</evidence>
<dbReference type="OrthoDB" id="2017960at2759"/>